<evidence type="ECO:0000313" key="1">
    <source>
        <dbReference type="EMBL" id="KAL2468906.1"/>
    </source>
</evidence>
<evidence type="ECO:0000313" key="2">
    <source>
        <dbReference type="Proteomes" id="UP001604277"/>
    </source>
</evidence>
<proteinExistence type="predicted"/>
<dbReference type="EMBL" id="JBFOLJ010000016">
    <property type="protein sequence ID" value="KAL2468906.1"/>
    <property type="molecule type" value="Genomic_DNA"/>
</dbReference>
<sequence length="152" mass="17760">MSKRKPLVQKYKYNYFSWTRKVPRWPSLSPLAYVEALPNIDVHWITVNTQGTTFELYETPVVAQLQSVRGELQAIKPELQPTGLFHNEPELPMVLWLLKVFSEMEGTNQETRQRPLAVDYLSFPSESQILISKFHPSPLDHSEHTRHDFRAI</sequence>
<name>A0ABD1PY91_9LAMI</name>
<organism evidence="1 2">
    <name type="scientific">Forsythia ovata</name>
    <dbReference type="NCBI Taxonomy" id="205694"/>
    <lineage>
        <taxon>Eukaryota</taxon>
        <taxon>Viridiplantae</taxon>
        <taxon>Streptophyta</taxon>
        <taxon>Embryophyta</taxon>
        <taxon>Tracheophyta</taxon>
        <taxon>Spermatophyta</taxon>
        <taxon>Magnoliopsida</taxon>
        <taxon>eudicotyledons</taxon>
        <taxon>Gunneridae</taxon>
        <taxon>Pentapetalae</taxon>
        <taxon>asterids</taxon>
        <taxon>lamiids</taxon>
        <taxon>Lamiales</taxon>
        <taxon>Oleaceae</taxon>
        <taxon>Forsythieae</taxon>
        <taxon>Forsythia</taxon>
    </lineage>
</organism>
<accession>A0ABD1PY91</accession>
<keyword evidence="2" id="KW-1185">Reference proteome</keyword>
<reference evidence="2" key="1">
    <citation type="submission" date="2024-07" db="EMBL/GenBank/DDBJ databases">
        <title>Two chromosome-level genome assemblies of Korean endemic species Abeliophyllum distichum and Forsythia ovata (Oleaceae).</title>
        <authorList>
            <person name="Jang H."/>
        </authorList>
    </citation>
    <scope>NUCLEOTIDE SEQUENCE [LARGE SCALE GENOMIC DNA]</scope>
</reference>
<dbReference type="AlphaFoldDB" id="A0ABD1PY91"/>
<protein>
    <submittedName>
        <fullName evidence="1">Uncharacterized protein</fullName>
    </submittedName>
</protein>
<comment type="caution">
    <text evidence="1">The sequence shown here is derived from an EMBL/GenBank/DDBJ whole genome shotgun (WGS) entry which is preliminary data.</text>
</comment>
<gene>
    <name evidence="1" type="ORF">Fot_50482</name>
</gene>
<dbReference type="Proteomes" id="UP001604277">
    <property type="component" value="Unassembled WGS sequence"/>
</dbReference>